<dbReference type="PANTHER" id="PTHR35357">
    <property type="entry name" value="OS02G0537100 PROTEIN"/>
    <property type="match status" value="1"/>
</dbReference>
<dbReference type="Pfam" id="PF04043">
    <property type="entry name" value="PMEI"/>
    <property type="match status" value="1"/>
</dbReference>
<dbReference type="InterPro" id="IPR034088">
    <property type="entry name" value="Pla_a_1-like"/>
</dbReference>
<evidence type="ECO:0000256" key="1">
    <source>
        <dbReference type="ARBA" id="ARBA00022729"/>
    </source>
</evidence>
<dbReference type="EMBL" id="JACMSC010000001">
    <property type="protein sequence ID" value="KAG6538200.1"/>
    <property type="molecule type" value="Genomic_DNA"/>
</dbReference>
<dbReference type="Proteomes" id="UP000734854">
    <property type="component" value="Unassembled WGS sequence"/>
</dbReference>
<keyword evidence="1 2" id="KW-0732">Signal</keyword>
<feature type="domain" description="Pectinesterase inhibitor" evidence="3">
    <location>
        <begin position="36"/>
        <end position="184"/>
    </location>
</feature>
<accession>A0A8J5MA81</accession>
<feature type="signal peptide" evidence="2">
    <location>
        <begin position="1"/>
        <end position="28"/>
    </location>
</feature>
<feature type="chain" id="PRO_5035259711" description="Pectinesterase inhibitor domain-containing protein" evidence="2">
    <location>
        <begin position="29"/>
        <end position="189"/>
    </location>
</feature>
<keyword evidence="5" id="KW-1185">Reference proteome</keyword>
<dbReference type="AlphaFoldDB" id="A0A8J5MA81"/>
<organism evidence="4 5">
    <name type="scientific">Zingiber officinale</name>
    <name type="common">Ginger</name>
    <name type="synonym">Amomum zingiber</name>
    <dbReference type="NCBI Taxonomy" id="94328"/>
    <lineage>
        <taxon>Eukaryota</taxon>
        <taxon>Viridiplantae</taxon>
        <taxon>Streptophyta</taxon>
        <taxon>Embryophyta</taxon>
        <taxon>Tracheophyta</taxon>
        <taxon>Spermatophyta</taxon>
        <taxon>Magnoliopsida</taxon>
        <taxon>Liliopsida</taxon>
        <taxon>Zingiberales</taxon>
        <taxon>Zingiberaceae</taxon>
        <taxon>Zingiber</taxon>
    </lineage>
</organism>
<proteinExistence type="predicted"/>
<evidence type="ECO:0000313" key="5">
    <source>
        <dbReference type="Proteomes" id="UP000734854"/>
    </source>
</evidence>
<evidence type="ECO:0000313" key="4">
    <source>
        <dbReference type="EMBL" id="KAG6538200.1"/>
    </source>
</evidence>
<protein>
    <recommendedName>
        <fullName evidence="3">Pectinesterase inhibitor domain-containing protein</fullName>
    </recommendedName>
</protein>
<dbReference type="GO" id="GO:0004857">
    <property type="term" value="F:enzyme inhibitor activity"/>
    <property type="evidence" value="ECO:0007669"/>
    <property type="project" value="InterPro"/>
</dbReference>
<dbReference type="NCBIfam" id="TIGR01614">
    <property type="entry name" value="PME_inhib"/>
    <property type="match status" value="1"/>
</dbReference>
<dbReference type="InterPro" id="IPR006501">
    <property type="entry name" value="Pectinesterase_inhib_dom"/>
</dbReference>
<evidence type="ECO:0000256" key="2">
    <source>
        <dbReference type="SAM" id="SignalP"/>
    </source>
</evidence>
<dbReference type="CDD" id="cd15795">
    <property type="entry name" value="PMEI-Pla_a_1_like"/>
    <property type="match status" value="1"/>
</dbReference>
<name>A0A8J5MA81_ZINOF</name>
<dbReference type="SMART" id="SM00856">
    <property type="entry name" value="PMEI"/>
    <property type="match status" value="1"/>
</dbReference>
<gene>
    <name evidence="4" type="ORF">ZIOFF_003312</name>
</gene>
<sequence length="189" mass="20133">MKRILLFSSSSFFFFSLALFLSVNQVSATSHPPTCASTTNVKDACKLVADKYPAVGYDFCVKTLKKSPSGDLHDLALVATRTAIAHAASAESEIEELINLETESAAKSSFDKCLDAYADAVERMRNAVDNIAARVYKKAEQQLGDATAAAKKCKAAFTDGNNKGALPAPAGSDYLKLANMARAIVVSLE</sequence>
<dbReference type="OrthoDB" id="1915198at2759"/>
<reference evidence="4 5" key="1">
    <citation type="submission" date="2020-08" db="EMBL/GenBank/DDBJ databases">
        <title>Plant Genome Project.</title>
        <authorList>
            <person name="Zhang R.-G."/>
        </authorList>
    </citation>
    <scope>NUCLEOTIDE SEQUENCE [LARGE SCALE GENOMIC DNA]</scope>
    <source>
        <tissue evidence="4">Rhizome</tissue>
    </source>
</reference>
<evidence type="ECO:0000259" key="3">
    <source>
        <dbReference type="SMART" id="SM00856"/>
    </source>
</evidence>
<dbReference type="PANTHER" id="PTHR35357:SF25">
    <property type="entry name" value="OS02G0103300 PROTEIN"/>
    <property type="match status" value="1"/>
</dbReference>
<comment type="caution">
    <text evidence="4">The sequence shown here is derived from an EMBL/GenBank/DDBJ whole genome shotgun (WGS) entry which is preliminary data.</text>
</comment>